<name>A0A251X882_9GAMM</name>
<comment type="caution">
    <text evidence="2">The sequence shown here is derived from an EMBL/GenBank/DDBJ whole genome shotgun (WGS) entry which is preliminary data.</text>
</comment>
<gene>
    <name evidence="2" type="ORF">TPSD3_07310</name>
</gene>
<protein>
    <submittedName>
        <fullName evidence="2">Uncharacterized protein</fullName>
    </submittedName>
</protein>
<reference evidence="2 3" key="1">
    <citation type="submission" date="2016-12" db="EMBL/GenBank/DDBJ databases">
        <title>Thioflexothrix psekupsii D3 genome sequencing and assembly.</title>
        <authorList>
            <person name="Fomenkov A."/>
            <person name="Vincze T."/>
            <person name="Grabovich M."/>
            <person name="Anton B.P."/>
            <person name="Dubinina G."/>
            <person name="Orlova M."/>
            <person name="Belousova E."/>
            <person name="Roberts R.J."/>
        </authorList>
    </citation>
    <scope>NUCLEOTIDE SEQUENCE [LARGE SCALE GENOMIC DNA]</scope>
    <source>
        <strain evidence="2">D3</strain>
    </source>
</reference>
<feature type="transmembrane region" description="Helical" evidence="1">
    <location>
        <begin position="160"/>
        <end position="180"/>
    </location>
</feature>
<keyword evidence="3" id="KW-1185">Reference proteome</keyword>
<keyword evidence="1" id="KW-1133">Transmembrane helix</keyword>
<dbReference type="AlphaFoldDB" id="A0A251X882"/>
<dbReference type="Proteomes" id="UP000194798">
    <property type="component" value="Unassembled WGS sequence"/>
</dbReference>
<evidence type="ECO:0000313" key="2">
    <source>
        <dbReference type="EMBL" id="OUD14135.1"/>
    </source>
</evidence>
<accession>A0A251X882</accession>
<dbReference type="RefSeq" id="WP_086487921.1">
    <property type="nucleotide sequence ID" value="NZ_MSLT01000012.1"/>
</dbReference>
<keyword evidence="1" id="KW-0812">Transmembrane</keyword>
<keyword evidence="1" id="KW-0472">Membrane</keyword>
<feature type="transmembrane region" description="Helical" evidence="1">
    <location>
        <begin position="21"/>
        <end position="40"/>
    </location>
</feature>
<evidence type="ECO:0000256" key="1">
    <source>
        <dbReference type="SAM" id="Phobius"/>
    </source>
</evidence>
<dbReference type="EMBL" id="MSLT01000012">
    <property type="protein sequence ID" value="OUD14135.1"/>
    <property type="molecule type" value="Genomic_DNA"/>
</dbReference>
<proteinExistence type="predicted"/>
<evidence type="ECO:0000313" key="3">
    <source>
        <dbReference type="Proteomes" id="UP000194798"/>
    </source>
</evidence>
<sequence length="291" mass="33135">MDIVKNDEKQLVIQVKHPKSWVFTFGFGLVLGWLCFQIGLGSLQHNHGERVWCQRVEAGAAALCRLLPPAPLFDFGTKAATKEVKGYLNQVVLLVSERPQEPIILQFQFSHAVTADVGFTDRREAERHAQKITQFLATPHYLRLELELIGYGQIMTRTLAGYPLIILGLLLLSSFLIALLKWNDLNWLIFDRELGLYQVKYRYWWGLRRGIKYSVSLSSIVSLSPVLITHQETEELEHADQALAQLRLQLQDGDNVPLNKEADLISTVKRWQPIVNTVNAFLQGTLPLSHL</sequence>
<organism evidence="2 3">
    <name type="scientific">Thioflexithrix psekupsensis</name>
    <dbReference type="NCBI Taxonomy" id="1570016"/>
    <lineage>
        <taxon>Bacteria</taxon>
        <taxon>Pseudomonadati</taxon>
        <taxon>Pseudomonadota</taxon>
        <taxon>Gammaproteobacteria</taxon>
        <taxon>Thiotrichales</taxon>
        <taxon>Thioflexithrix</taxon>
    </lineage>
</organism>